<keyword evidence="3" id="KW-1185">Reference proteome</keyword>
<dbReference type="Proteomes" id="UP001597451">
    <property type="component" value="Unassembled WGS sequence"/>
</dbReference>
<feature type="transmembrane region" description="Helical" evidence="1">
    <location>
        <begin position="20"/>
        <end position="39"/>
    </location>
</feature>
<proteinExistence type="predicted"/>
<protein>
    <recommendedName>
        <fullName evidence="4">ABC transporter permease</fullName>
    </recommendedName>
</protein>
<evidence type="ECO:0000313" key="3">
    <source>
        <dbReference type="Proteomes" id="UP001597451"/>
    </source>
</evidence>
<evidence type="ECO:0000256" key="1">
    <source>
        <dbReference type="SAM" id="Phobius"/>
    </source>
</evidence>
<feature type="transmembrane region" description="Helical" evidence="1">
    <location>
        <begin position="70"/>
        <end position="88"/>
    </location>
</feature>
<gene>
    <name evidence="2" type="ORF">ACFSUN_14740</name>
</gene>
<comment type="caution">
    <text evidence="2">The sequence shown here is derived from an EMBL/GenBank/DDBJ whole genome shotgun (WGS) entry which is preliminary data.</text>
</comment>
<reference evidence="3" key="1">
    <citation type="journal article" date="2019" name="Int. J. Syst. Evol. Microbiol.">
        <title>The Global Catalogue of Microorganisms (GCM) 10K type strain sequencing project: providing services to taxonomists for standard genome sequencing and annotation.</title>
        <authorList>
            <consortium name="The Broad Institute Genomics Platform"/>
            <consortium name="The Broad Institute Genome Sequencing Center for Infectious Disease"/>
            <person name="Wu L."/>
            <person name="Ma J."/>
        </authorList>
    </citation>
    <scope>NUCLEOTIDE SEQUENCE [LARGE SCALE GENOMIC DNA]</scope>
    <source>
        <strain evidence="3">TISTR 1858</strain>
    </source>
</reference>
<evidence type="ECO:0008006" key="4">
    <source>
        <dbReference type="Google" id="ProtNLM"/>
    </source>
</evidence>
<feature type="transmembrane region" description="Helical" evidence="1">
    <location>
        <begin position="178"/>
        <end position="201"/>
    </location>
</feature>
<organism evidence="2 3">
    <name type="scientific">Oceanobacillus kapialis</name>
    <dbReference type="NCBI Taxonomy" id="481353"/>
    <lineage>
        <taxon>Bacteria</taxon>
        <taxon>Bacillati</taxon>
        <taxon>Bacillota</taxon>
        <taxon>Bacilli</taxon>
        <taxon>Bacillales</taxon>
        <taxon>Bacillaceae</taxon>
        <taxon>Oceanobacillus</taxon>
    </lineage>
</organism>
<sequence length="255" mass="29474">MINLFKMDFHRFIKNKVMYALLLIYSAFQIFGVFMMSVYEEPMAESGVQTSQMNASEFIQSVLSQTPSWMLLYIMVFTVYFYMSELNAGFYKNYITMKHARINSVLSKIIIQAFFILLMLLTLIISDLIGRSIFFGNNAIGDFGFFLKLISSQFMLQWAFSVLILCVAIITKKLLGSLIIGLAVALNLFGMILSSLETVLFDKTYVSDYLLVNTIMRIKDFHELNEWITVLSIALVFLVIFIGIAARYRWREDLR</sequence>
<feature type="transmembrane region" description="Helical" evidence="1">
    <location>
        <begin position="227"/>
        <end position="246"/>
    </location>
</feature>
<accession>A0ABW5Q3F7</accession>
<name>A0ABW5Q3F7_9BACI</name>
<dbReference type="EMBL" id="JBHUMX010000041">
    <property type="protein sequence ID" value="MFD2630041.1"/>
    <property type="molecule type" value="Genomic_DNA"/>
</dbReference>
<evidence type="ECO:0000313" key="2">
    <source>
        <dbReference type="EMBL" id="MFD2630041.1"/>
    </source>
</evidence>
<feature type="transmembrane region" description="Helical" evidence="1">
    <location>
        <begin position="154"/>
        <end position="171"/>
    </location>
</feature>
<keyword evidence="1" id="KW-0472">Membrane</keyword>
<keyword evidence="1" id="KW-1133">Transmembrane helix</keyword>
<dbReference type="RefSeq" id="WP_379562886.1">
    <property type="nucleotide sequence ID" value="NZ_JBHUMX010000041.1"/>
</dbReference>
<keyword evidence="1" id="KW-0812">Transmembrane</keyword>
<feature type="transmembrane region" description="Helical" evidence="1">
    <location>
        <begin position="109"/>
        <end position="134"/>
    </location>
</feature>